<evidence type="ECO:0000256" key="1">
    <source>
        <dbReference type="SAM" id="MobiDB-lite"/>
    </source>
</evidence>
<feature type="compositionally biased region" description="Polar residues" evidence="1">
    <location>
        <begin position="1"/>
        <end position="12"/>
    </location>
</feature>
<evidence type="ECO:0000313" key="3">
    <source>
        <dbReference type="Proteomes" id="UP001381693"/>
    </source>
</evidence>
<name>A0AAN8WND8_HALRR</name>
<dbReference type="Proteomes" id="UP001381693">
    <property type="component" value="Unassembled WGS sequence"/>
</dbReference>
<feature type="non-terminal residue" evidence="2">
    <location>
        <position position="58"/>
    </location>
</feature>
<comment type="caution">
    <text evidence="2">The sequence shown here is derived from an EMBL/GenBank/DDBJ whole genome shotgun (WGS) entry which is preliminary data.</text>
</comment>
<dbReference type="EMBL" id="JAXCGZ010016991">
    <property type="protein sequence ID" value="KAK7069241.1"/>
    <property type="molecule type" value="Genomic_DNA"/>
</dbReference>
<organism evidence="2 3">
    <name type="scientific">Halocaridina rubra</name>
    <name type="common">Hawaiian red shrimp</name>
    <dbReference type="NCBI Taxonomy" id="373956"/>
    <lineage>
        <taxon>Eukaryota</taxon>
        <taxon>Metazoa</taxon>
        <taxon>Ecdysozoa</taxon>
        <taxon>Arthropoda</taxon>
        <taxon>Crustacea</taxon>
        <taxon>Multicrustacea</taxon>
        <taxon>Malacostraca</taxon>
        <taxon>Eumalacostraca</taxon>
        <taxon>Eucarida</taxon>
        <taxon>Decapoda</taxon>
        <taxon>Pleocyemata</taxon>
        <taxon>Caridea</taxon>
        <taxon>Atyoidea</taxon>
        <taxon>Atyidae</taxon>
        <taxon>Halocaridina</taxon>
    </lineage>
</organism>
<dbReference type="AlphaFoldDB" id="A0AAN8WND8"/>
<gene>
    <name evidence="2" type="ORF">SK128_013171</name>
</gene>
<accession>A0AAN8WND8</accession>
<reference evidence="2 3" key="1">
    <citation type="submission" date="2023-11" db="EMBL/GenBank/DDBJ databases">
        <title>Halocaridina rubra genome assembly.</title>
        <authorList>
            <person name="Smith C."/>
        </authorList>
    </citation>
    <scope>NUCLEOTIDE SEQUENCE [LARGE SCALE GENOMIC DNA]</scope>
    <source>
        <strain evidence="2">EP-1</strain>
        <tissue evidence="2">Whole</tissue>
    </source>
</reference>
<proteinExistence type="predicted"/>
<keyword evidence="3" id="KW-1185">Reference proteome</keyword>
<evidence type="ECO:0000313" key="2">
    <source>
        <dbReference type="EMBL" id="KAK7069241.1"/>
    </source>
</evidence>
<feature type="region of interest" description="Disordered" evidence="1">
    <location>
        <begin position="1"/>
        <end position="25"/>
    </location>
</feature>
<sequence>MDLFRSVTQTVLGPQPDHQPSGAADTVLEADRSDHEIVNYALETLVNVTAPEVFSEEC</sequence>
<protein>
    <submittedName>
        <fullName evidence="2">Uncharacterized protein</fullName>
    </submittedName>
</protein>